<feature type="region of interest" description="Disordered" evidence="1">
    <location>
        <begin position="381"/>
        <end position="410"/>
    </location>
</feature>
<dbReference type="WBParaSite" id="maker-unitig_3976-snap-gene-0.3-mRNA-1">
    <property type="protein sequence ID" value="maker-unitig_3976-snap-gene-0.3-mRNA-1"/>
    <property type="gene ID" value="maker-unitig_3976-snap-gene-0.3"/>
</dbReference>
<feature type="compositionally biased region" description="Low complexity" evidence="1">
    <location>
        <begin position="641"/>
        <end position="651"/>
    </location>
</feature>
<proteinExistence type="predicted"/>
<accession>A0A1I8FLY3</accession>
<feature type="region of interest" description="Disordered" evidence="1">
    <location>
        <begin position="422"/>
        <end position="461"/>
    </location>
</feature>
<keyword evidence="2" id="KW-1185">Reference proteome</keyword>
<dbReference type="Proteomes" id="UP000095280">
    <property type="component" value="Unplaced"/>
</dbReference>
<feature type="region of interest" description="Disordered" evidence="1">
    <location>
        <begin position="547"/>
        <end position="569"/>
    </location>
</feature>
<reference evidence="3" key="1">
    <citation type="submission" date="2016-11" db="UniProtKB">
        <authorList>
            <consortium name="WormBaseParasite"/>
        </authorList>
    </citation>
    <scope>IDENTIFICATION</scope>
</reference>
<evidence type="ECO:0000313" key="2">
    <source>
        <dbReference type="Proteomes" id="UP000095280"/>
    </source>
</evidence>
<evidence type="ECO:0000256" key="1">
    <source>
        <dbReference type="SAM" id="MobiDB-lite"/>
    </source>
</evidence>
<feature type="compositionally biased region" description="Polar residues" evidence="1">
    <location>
        <begin position="828"/>
        <end position="853"/>
    </location>
</feature>
<feature type="region of interest" description="Disordered" evidence="1">
    <location>
        <begin position="1040"/>
        <end position="1076"/>
    </location>
</feature>
<feature type="region of interest" description="Disordered" evidence="1">
    <location>
        <begin position="632"/>
        <end position="651"/>
    </location>
</feature>
<name>A0A1I8FLY3_9PLAT</name>
<feature type="region of interest" description="Disordered" evidence="1">
    <location>
        <begin position="828"/>
        <end position="859"/>
    </location>
</feature>
<sequence length="1316" mass="139621">CQTTKRHWSPSPRLLSLAEQSEQRCAQAHVHQATVLQAFGQRHAQQPEQSRHPGRAGAIWSRKQTGRPGHIVANRFAILGHSILSLISVGIFADPHAQIAPGELSGKQAEEFESRAQPGALLAIELHFEFGFASGVSVEQLSSPGQEGIARQAGDSNSLALQSAQIHLGFGAHQRLLSLPSELLSELLGVEQLSRYSVGSVENVQQVQSVFHTGGVRSQRLRLAGQSQRCRPSSTPLTLGRRRGRSRLVLQQLAIGGEELAAVVLAHHIAPGAAQAPFAHEVFAGRGGNVVQHLRFVQVARRSANIRRSRPTQQSGLAASGIPLSAFDSSSSSSSRAPAVTQRSLSSISLSISQLWFTLVLPGTGSKAGSRAGHCRFTISSSSHGCRPPPPPPPTMAATTSGGGKSTSTSMPAEAAAAAAVAVASSSQETRHRDGELSRAASCRSRCQTAHGGGRAGDRSRGAGGAAAAAAAFPTLTDLWQRGSAPGSAAAAAASRTAASAMSPMLSADSGSSALSPVAAPSCRLRRRMLRRDRRFLRLLHRRRRLRRGDGRGSTAGRTDGGGPEFETPPRHWRLRQLLKRMPSCLEPRAPCMQVLRTAAAKLLKKSEKSPGDEAFAAAAAAAPPLDVVEAAEDGAEAEAEPAAAEPADVAAASESRLGSLAVSGRTAAVAAASGATGAAEVQSWGAVALALRQVVLADLGVGDLKAGFVNPNLVRLGVPPDRHLAASQLLGDGAFAQAVLRAPAPVGAANNPSSRHQLVQRVVPDSTPSLSQLLFPSSKCRANFSAYDGTMAQSTVRKLQNRTSMAPPPEPQSIDSPAFERLHPQAALNSSGSSTPTRHPSRQFSCTPTSAPRASFSREQLRQPAQLCLSWKRKPEARLRLVGTRLYCLQLLSIRELMKLKATIESSSLRGAAAAPTLEIPFGLPVANEADLNSAVEKISASAEAKTALTSFIQKKCLGPSVTQSVRYAMNELLARDFQQRFNRTGGKDARGRGQQENSKMSFDKCFGGIVKDALGSSFTLHDINKAIERFFDGVRKRRSHEGSAESDVAGGHGAPTPSRRRSTMRVQRISDSTDEENIWTNSATPDSFITPLLPVLGGSPAASWCGWLGVAAKARPTARSLSQTPVWAASTSCRWRRNRALLASELQFGCLLKVRLPGGLELEAGQAGPEHGSLGPAVPIADAQLRAAGGQLPFANFGLKFGEFLRAASMMPQRQGLHRLQAAAEIVLLLHGGLALVLRALRRLRLGAAAAVHGAHTRESSWYLNQPLLMLGSSMAQCLPNRNRLSRMRLVHNPNLSNGTQPEELFTKRRFSFI</sequence>
<protein>
    <submittedName>
        <fullName evidence="3">RING-type domain-containing protein</fullName>
    </submittedName>
</protein>
<evidence type="ECO:0000313" key="3">
    <source>
        <dbReference type="WBParaSite" id="maker-unitig_3976-snap-gene-0.3-mRNA-1"/>
    </source>
</evidence>
<organism evidence="2 3">
    <name type="scientific">Macrostomum lignano</name>
    <dbReference type="NCBI Taxonomy" id="282301"/>
    <lineage>
        <taxon>Eukaryota</taxon>
        <taxon>Metazoa</taxon>
        <taxon>Spiralia</taxon>
        <taxon>Lophotrochozoa</taxon>
        <taxon>Platyhelminthes</taxon>
        <taxon>Rhabditophora</taxon>
        <taxon>Macrostomorpha</taxon>
        <taxon>Macrostomida</taxon>
        <taxon>Macrostomidae</taxon>
        <taxon>Macrostomum</taxon>
    </lineage>
</organism>